<organism evidence="1 2">
    <name type="scientific">Bagarius yarrelli</name>
    <name type="common">Goonch</name>
    <name type="synonym">Bagrus yarrelli</name>
    <dbReference type="NCBI Taxonomy" id="175774"/>
    <lineage>
        <taxon>Eukaryota</taxon>
        <taxon>Metazoa</taxon>
        <taxon>Chordata</taxon>
        <taxon>Craniata</taxon>
        <taxon>Vertebrata</taxon>
        <taxon>Euteleostomi</taxon>
        <taxon>Actinopterygii</taxon>
        <taxon>Neopterygii</taxon>
        <taxon>Teleostei</taxon>
        <taxon>Ostariophysi</taxon>
        <taxon>Siluriformes</taxon>
        <taxon>Sisoridae</taxon>
        <taxon>Sisorinae</taxon>
        <taxon>Bagarius</taxon>
    </lineage>
</organism>
<proteinExistence type="predicted"/>
<gene>
    <name evidence="1" type="ORF">Baya_9885</name>
</gene>
<name>A0A556U8W8_BAGYA</name>
<evidence type="ECO:0000313" key="1">
    <source>
        <dbReference type="EMBL" id="TSO15239.1"/>
    </source>
</evidence>
<comment type="caution">
    <text evidence="1">The sequence shown here is derived from an EMBL/GenBank/DDBJ whole genome shotgun (WGS) entry which is preliminary data.</text>
</comment>
<reference evidence="1 2" key="1">
    <citation type="journal article" date="2019" name="Genome Biol. Evol.">
        <title>Whole-Genome Sequencing of the Giant Devil Catfish, Bagarius yarrelli.</title>
        <authorList>
            <person name="Jiang W."/>
            <person name="Lv Y."/>
            <person name="Cheng L."/>
            <person name="Yang K."/>
            <person name="Chao B."/>
            <person name="Wang X."/>
            <person name="Li Y."/>
            <person name="Pan X."/>
            <person name="You X."/>
            <person name="Zhang Y."/>
            <person name="Yang J."/>
            <person name="Li J."/>
            <person name="Zhang X."/>
            <person name="Liu S."/>
            <person name="Sun C."/>
            <person name="Yang J."/>
            <person name="Shi Q."/>
        </authorList>
    </citation>
    <scope>NUCLEOTIDE SEQUENCE [LARGE SCALE GENOMIC DNA]</scope>
    <source>
        <strain evidence="1">JWS20170419001</strain>
        <tissue evidence="1">Muscle</tissue>
    </source>
</reference>
<dbReference type="EMBL" id="VCAZ01000064">
    <property type="protein sequence ID" value="TSO15239.1"/>
    <property type="molecule type" value="Genomic_DNA"/>
</dbReference>
<evidence type="ECO:0000313" key="2">
    <source>
        <dbReference type="Proteomes" id="UP000319801"/>
    </source>
</evidence>
<dbReference type="Proteomes" id="UP000319801">
    <property type="component" value="Unassembled WGS sequence"/>
</dbReference>
<protein>
    <submittedName>
        <fullName evidence="1">Uncharacterized protein</fullName>
    </submittedName>
</protein>
<sequence length="99" mass="10867">MLAVAHGSHSVSRGHLFERIFAGNFRVIHVFDVTQQRGRSRACCNYLPVGAGTSQLLSNPAETLDFGDSPKSTSVRISALHHSITPDRGCVLQKRLFSF</sequence>
<accession>A0A556U8W8</accession>
<keyword evidence="2" id="KW-1185">Reference proteome</keyword>
<dbReference type="AlphaFoldDB" id="A0A556U8W8"/>